<dbReference type="InterPro" id="IPR004360">
    <property type="entry name" value="Glyas_Fos-R_dOase_dom"/>
</dbReference>
<dbReference type="EMBL" id="MGGB01000006">
    <property type="protein sequence ID" value="OGM19594.1"/>
    <property type="molecule type" value="Genomic_DNA"/>
</dbReference>
<dbReference type="AlphaFoldDB" id="A0A1F7XX10"/>
<feature type="domain" description="VOC" evidence="1">
    <location>
        <begin position="17"/>
        <end position="138"/>
    </location>
</feature>
<dbReference type="InterPro" id="IPR037523">
    <property type="entry name" value="VOC_core"/>
</dbReference>
<evidence type="ECO:0000313" key="3">
    <source>
        <dbReference type="Proteomes" id="UP000178446"/>
    </source>
</evidence>
<dbReference type="Proteomes" id="UP000178446">
    <property type="component" value="Unassembled WGS sequence"/>
</dbReference>
<dbReference type="InterPro" id="IPR029068">
    <property type="entry name" value="Glyas_Bleomycin-R_OHBP_Dase"/>
</dbReference>
<dbReference type="PANTHER" id="PTHR36437:SF2">
    <property type="entry name" value="GLYOXALASE_BLEOMYCIN RESISTANCE PROTEIN_DIOXYGENASE"/>
    <property type="match status" value="1"/>
</dbReference>
<dbReference type="SUPFAM" id="SSF54593">
    <property type="entry name" value="Glyoxalase/Bleomycin resistance protein/Dihydroxybiphenyl dioxygenase"/>
    <property type="match status" value="1"/>
</dbReference>
<evidence type="ECO:0000313" key="2">
    <source>
        <dbReference type="EMBL" id="OGM19594.1"/>
    </source>
</evidence>
<sequence length="141" mass="16086">MDLNTLKRKGSLSMVRGIESINLNSANTKKLADFYIKQVGLKLTDEFYMGEDEAVGYYFEFATGSTSLMIVPHSKVTGKNKNPERIFFNLEVDDIKKEVAKLKKAKVKVIADTYHIESYGWVATFEDVDGNYFQLVQVREN</sequence>
<dbReference type="Pfam" id="PF00903">
    <property type="entry name" value="Glyoxalase"/>
    <property type="match status" value="1"/>
</dbReference>
<accession>A0A1F7XX10</accession>
<organism evidence="2 3">
    <name type="scientific">Candidatus Woesebacteria bacterium RIFCSPHIGHO2_01_FULL_37_10</name>
    <dbReference type="NCBI Taxonomy" id="1802489"/>
    <lineage>
        <taxon>Bacteria</taxon>
        <taxon>Candidatus Woeseibacteriota</taxon>
    </lineage>
</organism>
<reference evidence="2 3" key="1">
    <citation type="journal article" date="2016" name="Nat. Commun.">
        <title>Thousands of microbial genomes shed light on interconnected biogeochemical processes in an aquifer system.</title>
        <authorList>
            <person name="Anantharaman K."/>
            <person name="Brown C.T."/>
            <person name="Hug L.A."/>
            <person name="Sharon I."/>
            <person name="Castelle C.J."/>
            <person name="Probst A.J."/>
            <person name="Thomas B.C."/>
            <person name="Singh A."/>
            <person name="Wilkins M.J."/>
            <person name="Karaoz U."/>
            <person name="Brodie E.L."/>
            <person name="Williams K.H."/>
            <person name="Hubbard S.S."/>
            <person name="Banfield J.F."/>
        </authorList>
    </citation>
    <scope>NUCLEOTIDE SEQUENCE [LARGE SCALE GENOMIC DNA]</scope>
</reference>
<dbReference type="PROSITE" id="PS51819">
    <property type="entry name" value="VOC"/>
    <property type="match status" value="1"/>
</dbReference>
<dbReference type="Gene3D" id="3.10.180.10">
    <property type="entry name" value="2,3-Dihydroxybiphenyl 1,2-Dioxygenase, domain 1"/>
    <property type="match status" value="1"/>
</dbReference>
<dbReference type="PANTHER" id="PTHR36437">
    <property type="entry name" value="GLYOXALASE/BLEOMYCIN RESISTANCE PROTEIN/DIOXYGENASE"/>
    <property type="match status" value="1"/>
</dbReference>
<gene>
    <name evidence="2" type="ORF">A2685_01260</name>
</gene>
<comment type="caution">
    <text evidence="2">The sequence shown here is derived from an EMBL/GenBank/DDBJ whole genome shotgun (WGS) entry which is preliminary data.</text>
</comment>
<name>A0A1F7XX10_9BACT</name>
<evidence type="ECO:0000259" key="1">
    <source>
        <dbReference type="PROSITE" id="PS51819"/>
    </source>
</evidence>
<protein>
    <recommendedName>
        <fullName evidence="1">VOC domain-containing protein</fullName>
    </recommendedName>
</protein>
<proteinExistence type="predicted"/>